<evidence type="ECO:0008006" key="3">
    <source>
        <dbReference type="Google" id="ProtNLM"/>
    </source>
</evidence>
<dbReference type="Pfam" id="PF03928">
    <property type="entry name" value="HbpS-like"/>
    <property type="match status" value="1"/>
</dbReference>
<dbReference type="Proteomes" id="UP000093412">
    <property type="component" value="Unassembled WGS sequence"/>
</dbReference>
<reference evidence="1 2" key="1">
    <citation type="submission" date="2016-06" db="EMBL/GenBank/DDBJ databases">
        <title>Genome sequence of Oerskovia enterophila DSM 43852.</title>
        <authorList>
            <person name="Poehlein A."/>
            <person name="Jag V."/>
            <person name="Bengelsdorf F.R."/>
            <person name="Daniel R."/>
            <person name="Duerre P."/>
        </authorList>
    </citation>
    <scope>NUCLEOTIDE SEQUENCE [LARGE SCALE GENOMIC DNA]</scope>
    <source>
        <strain evidence="1 2">DSM 43852</strain>
    </source>
</reference>
<accession>A0ABX2Y8V1</accession>
<dbReference type="InterPro" id="IPR005624">
    <property type="entry name" value="PduO/GlcC-like"/>
</dbReference>
<name>A0ABX2Y8V1_9CELL</name>
<dbReference type="RefSeq" id="WP_068624085.1">
    <property type="nucleotide sequence ID" value="NZ_MAQA01000003.1"/>
</dbReference>
<dbReference type="PANTHER" id="PTHR34309">
    <property type="entry name" value="SLR1406 PROTEIN"/>
    <property type="match status" value="1"/>
</dbReference>
<comment type="caution">
    <text evidence="1">The sequence shown here is derived from an EMBL/GenBank/DDBJ whole genome shotgun (WGS) entry which is preliminary data.</text>
</comment>
<dbReference type="InterPro" id="IPR038084">
    <property type="entry name" value="PduO/GlcC-like_sf"/>
</dbReference>
<organism evidence="1 2">
    <name type="scientific">Oerskovia enterophila</name>
    <dbReference type="NCBI Taxonomy" id="43678"/>
    <lineage>
        <taxon>Bacteria</taxon>
        <taxon>Bacillati</taxon>
        <taxon>Actinomycetota</taxon>
        <taxon>Actinomycetes</taxon>
        <taxon>Micrococcales</taxon>
        <taxon>Cellulomonadaceae</taxon>
        <taxon>Oerskovia</taxon>
    </lineage>
</organism>
<evidence type="ECO:0000313" key="2">
    <source>
        <dbReference type="Proteomes" id="UP000093412"/>
    </source>
</evidence>
<dbReference type="PANTHER" id="PTHR34309:SF1">
    <property type="entry name" value="PROTEIN GLCG"/>
    <property type="match status" value="1"/>
</dbReference>
<dbReference type="EMBL" id="MAQA01000003">
    <property type="protein sequence ID" value="OCI32866.1"/>
    <property type="molecule type" value="Genomic_DNA"/>
</dbReference>
<keyword evidence="2" id="KW-1185">Reference proteome</keyword>
<dbReference type="InterPro" id="IPR052517">
    <property type="entry name" value="GlcG_carb_metab_protein"/>
</dbReference>
<dbReference type="Gene3D" id="3.30.450.150">
    <property type="entry name" value="Haem-degrading domain"/>
    <property type="match status" value="1"/>
</dbReference>
<dbReference type="SUPFAM" id="SSF143744">
    <property type="entry name" value="GlcG-like"/>
    <property type="match status" value="1"/>
</dbReference>
<protein>
    <recommendedName>
        <fullName evidence="3">Heme-binding protein</fullName>
    </recommendedName>
</protein>
<proteinExistence type="predicted"/>
<gene>
    <name evidence="1" type="ORF">OERS_04580</name>
</gene>
<sequence>MEQDRAQRAITTVRTAAHEQGLTVSIAIVDLAGLLVAFHRMDGGLAGPVDVAQKKARTAALFGMDSIDFGQVARPGGDIYSIEHTNGGLISFGGGILLRDRETIVGAIGVAGATVDTDQQLAALGAGAY</sequence>
<evidence type="ECO:0000313" key="1">
    <source>
        <dbReference type="EMBL" id="OCI32866.1"/>
    </source>
</evidence>